<name>A0ABP7CJ01_9PSEU</name>
<comment type="caution">
    <text evidence="2">The sequence shown here is derived from an EMBL/GenBank/DDBJ whole genome shotgun (WGS) entry which is preliminary data.</text>
</comment>
<feature type="region of interest" description="Disordered" evidence="1">
    <location>
        <begin position="154"/>
        <end position="178"/>
    </location>
</feature>
<dbReference type="Proteomes" id="UP001500711">
    <property type="component" value="Unassembled WGS sequence"/>
</dbReference>
<proteinExistence type="predicted"/>
<gene>
    <name evidence="2" type="ORF">GCM10022267_90320</name>
</gene>
<keyword evidence="3" id="KW-1185">Reference proteome</keyword>
<accession>A0ABP7CJ01</accession>
<reference evidence="3" key="1">
    <citation type="journal article" date="2019" name="Int. J. Syst. Evol. Microbiol.">
        <title>The Global Catalogue of Microorganisms (GCM) 10K type strain sequencing project: providing services to taxonomists for standard genome sequencing and annotation.</title>
        <authorList>
            <consortium name="The Broad Institute Genomics Platform"/>
            <consortium name="The Broad Institute Genome Sequencing Center for Infectious Disease"/>
            <person name="Wu L."/>
            <person name="Ma J."/>
        </authorList>
    </citation>
    <scope>NUCLEOTIDE SEQUENCE [LARGE SCALE GENOMIC DNA]</scope>
    <source>
        <strain evidence="3">JCM 17494</strain>
    </source>
</reference>
<dbReference type="EMBL" id="BAABBE010000082">
    <property type="protein sequence ID" value="GAA3689568.1"/>
    <property type="molecule type" value="Genomic_DNA"/>
</dbReference>
<evidence type="ECO:0000313" key="2">
    <source>
        <dbReference type="EMBL" id="GAA3689568.1"/>
    </source>
</evidence>
<sequence>MTDLRSPAIDTPSSLSRLRVAADHYREAFGWETEASGQTVVATLGGALGAVAVAATRIRDVLAPIATMGEPCPTLVIPRSTTPSWVVLVDTRDYLPDGVVPGGLQVLPMFTRLPLPPSTLDAGVVRWLVELDYQKRWLPSVASVLLAGAWNAGHERRGGRPIRSRPTTAGANRGGTGG</sequence>
<evidence type="ECO:0000313" key="3">
    <source>
        <dbReference type="Proteomes" id="UP001500711"/>
    </source>
</evidence>
<organism evidence="2 3">
    <name type="scientific">Lentzea roselyniae</name>
    <dbReference type="NCBI Taxonomy" id="531940"/>
    <lineage>
        <taxon>Bacteria</taxon>
        <taxon>Bacillati</taxon>
        <taxon>Actinomycetota</taxon>
        <taxon>Actinomycetes</taxon>
        <taxon>Pseudonocardiales</taxon>
        <taxon>Pseudonocardiaceae</taxon>
        <taxon>Lentzea</taxon>
    </lineage>
</organism>
<evidence type="ECO:0000256" key="1">
    <source>
        <dbReference type="SAM" id="MobiDB-lite"/>
    </source>
</evidence>
<protein>
    <submittedName>
        <fullName evidence="2">Uncharacterized protein</fullName>
    </submittedName>
</protein>